<dbReference type="Gene3D" id="3.90.1720.30">
    <property type="entry name" value="PPPDE domains"/>
    <property type="match status" value="2"/>
</dbReference>
<dbReference type="Pfam" id="PF05903">
    <property type="entry name" value="Peptidase_C97"/>
    <property type="match status" value="2"/>
</dbReference>
<keyword evidence="3" id="KW-0378">Hydrolase</keyword>
<evidence type="ECO:0000256" key="1">
    <source>
        <dbReference type="ARBA" id="ARBA00008140"/>
    </source>
</evidence>
<dbReference type="PROSITE" id="PS51858">
    <property type="entry name" value="PPPDE"/>
    <property type="match status" value="1"/>
</dbReference>
<dbReference type="InterPro" id="IPR036249">
    <property type="entry name" value="Thioredoxin-like_sf"/>
</dbReference>
<reference evidence="8" key="2">
    <citation type="submission" date="2015-01" db="EMBL/GenBank/DDBJ databases">
        <title>Evolutionary Origins and Diversification of the Mycorrhizal Mutualists.</title>
        <authorList>
            <consortium name="DOE Joint Genome Institute"/>
            <consortium name="Mycorrhizal Genomics Consortium"/>
            <person name="Kohler A."/>
            <person name="Kuo A."/>
            <person name="Nagy L.G."/>
            <person name="Floudas D."/>
            <person name="Copeland A."/>
            <person name="Barry K.W."/>
            <person name="Cichocki N."/>
            <person name="Veneault-Fourrey C."/>
            <person name="LaButti K."/>
            <person name="Lindquist E.A."/>
            <person name="Lipzen A."/>
            <person name="Lundell T."/>
            <person name="Morin E."/>
            <person name="Murat C."/>
            <person name="Riley R."/>
            <person name="Ohm R."/>
            <person name="Sun H."/>
            <person name="Tunlid A."/>
            <person name="Henrissat B."/>
            <person name="Grigoriev I.V."/>
            <person name="Hibbett D.S."/>
            <person name="Martin F."/>
        </authorList>
    </citation>
    <scope>NUCLEOTIDE SEQUENCE [LARGE SCALE GENOMIC DNA]</scope>
    <source>
        <strain evidence="8">Marx 270</strain>
    </source>
</reference>
<evidence type="ECO:0000256" key="3">
    <source>
        <dbReference type="ARBA" id="ARBA00022801"/>
    </source>
</evidence>
<dbReference type="Gene3D" id="1.25.10.10">
    <property type="entry name" value="Leucine-rich Repeat Variant"/>
    <property type="match status" value="1"/>
</dbReference>
<dbReference type="InterPro" id="IPR016024">
    <property type="entry name" value="ARM-type_fold"/>
</dbReference>
<dbReference type="InterPro" id="IPR042266">
    <property type="entry name" value="PPPDE_sf"/>
</dbReference>
<evidence type="ECO:0000259" key="4">
    <source>
        <dbReference type="PROSITE" id="PS51352"/>
    </source>
</evidence>
<dbReference type="Gene3D" id="3.40.30.10">
    <property type="entry name" value="Glutaredoxin"/>
    <property type="match status" value="1"/>
</dbReference>
<dbReference type="InterPro" id="IPR013766">
    <property type="entry name" value="Thioredoxin_domain"/>
</dbReference>
<keyword evidence="2" id="KW-0645">Protease</keyword>
<dbReference type="InterPro" id="IPR008580">
    <property type="entry name" value="PPPDE_dom"/>
</dbReference>
<dbReference type="GO" id="GO:0008233">
    <property type="term" value="F:peptidase activity"/>
    <property type="evidence" value="ECO:0007669"/>
    <property type="project" value="UniProtKB-KW"/>
</dbReference>
<reference evidence="7 8" key="1">
    <citation type="submission" date="2014-04" db="EMBL/GenBank/DDBJ databases">
        <authorList>
            <consortium name="DOE Joint Genome Institute"/>
            <person name="Kuo A."/>
            <person name="Kohler A."/>
            <person name="Costa M.D."/>
            <person name="Nagy L.G."/>
            <person name="Floudas D."/>
            <person name="Copeland A."/>
            <person name="Barry K.W."/>
            <person name="Cichocki N."/>
            <person name="Veneault-Fourrey C."/>
            <person name="LaButti K."/>
            <person name="Lindquist E.A."/>
            <person name="Lipzen A."/>
            <person name="Lundell T."/>
            <person name="Morin E."/>
            <person name="Murat C."/>
            <person name="Sun H."/>
            <person name="Tunlid A."/>
            <person name="Henrissat B."/>
            <person name="Grigoriev I.V."/>
            <person name="Hibbett D.S."/>
            <person name="Martin F."/>
            <person name="Nordberg H.P."/>
            <person name="Cantor M.N."/>
            <person name="Hua S.X."/>
        </authorList>
    </citation>
    <scope>NUCLEOTIDE SEQUENCE [LARGE SCALE GENOMIC DNA]</scope>
    <source>
        <strain evidence="7 8">Marx 270</strain>
    </source>
</reference>
<evidence type="ECO:0000259" key="6">
    <source>
        <dbReference type="PROSITE" id="PS51858"/>
    </source>
</evidence>
<name>A0A0C3JAC5_PISTI</name>
<organism evidence="7 8">
    <name type="scientific">Pisolithus tinctorius Marx 270</name>
    <dbReference type="NCBI Taxonomy" id="870435"/>
    <lineage>
        <taxon>Eukaryota</taxon>
        <taxon>Fungi</taxon>
        <taxon>Dikarya</taxon>
        <taxon>Basidiomycota</taxon>
        <taxon>Agaricomycotina</taxon>
        <taxon>Agaricomycetes</taxon>
        <taxon>Agaricomycetidae</taxon>
        <taxon>Boletales</taxon>
        <taxon>Sclerodermatineae</taxon>
        <taxon>Pisolithaceae</taxon>
        <taxon>Pisolithus</taxon>
    </lineage>
</organism>
<keyword evidence="8" id="KW-1185">Reference proteome</keyword>
<dbReference type="STRING" id="870435.A0A0C3JAC5"/>
<dbReference type="SUPFAM" id="SSF52833">
    <property type="entry name" value="Thioredoxin-like"/>
    <property type="match status" value="1"/>
</dbReference>
<dbReference type="PANTHER" id="PTHR12378:SF7">
    <property type="entry name" value="DESUMOYLATING ISOPEPTIDASE 1"/>
    <property type="match status" value="1"/>
</dbReference>
<dbReference type="PROSITE" id="PS51352">
    <property type="entry name" value="THIOREDOXIN_2"/>
    <property type="match status" value="1"/>
</dbReference>
<dbReference type="PANTHER" id="PTHR12378">
    <property type="entry name" value="DESUMOYLATING ISOPEPTIDASE"/>
    <property type="match status" value="1"/>
</dbReference>
<accession>A0A0C3JAC5</accession>
<evidence type="ECO:0008006" key="9">
    <source>
        <dbReference type="Google" id="ProtNLM"/>
    </source>
</evidence>
<proteinExistence type="inferred from homology"/>
<dbReference type="PROSITE" id="PS00194">
    <property type="entry name" value="THIOREDOXIN_1"/>
    <property type="match status" value="1"/>
</dbReference>
<dbReference type="EMBL" id="KN831964">
    <property type="protein sequence ID" value="KIO05993.1"/>
    <property type="molecule type" value="Genomic_DNA"/>
</dbReference>
<feature type="domain" description="PPPDE" evidence="6">
    <location>
        <begin position="3"/>
        <end position="164"/>
    </location>
</feature>
<feature type="domain" description="Thioredoxin" evidence="4">
    <location>
        <begin position="215"/>
        <end position="343"/>
    </location>
</feature>
<sequence length="662" mass="72143">MSTPVQLYVYDLSNGLARQMSMQLTGRQIDGIWHTSVVVFGKEIFYGQGINITPPGKSHLGQPFRIVEMGETAIDEDTFEQYLSEMGQQFTADKASEALPLCTDITFNMSQSRSQYHLLDFNCNTFSNECIGFLTGGNIPDYIKSLPADFLSTPFGAALRPSIDAMFRGGAHSGLPTPPPEAVRAAAQVSPNPALATGLLESIAARASSSGYAESYIPTPAPTSPPTPVAADVKDCTDLTYFQSLLRDNRAVIAFFTSKTCGPCRVVEPVFQDLAKQKAKRNGGVVFAKVDLAVGAGAAVASRYGVRATPTFFFFLDGRKASTHELRGANAPELRTQVDLLLYEAFPPHPHRSISLPATDSIALKPILFTQIPNLDTLLSKLNEFIDAVSPWTGVLTQAQIKQALSKTVIPFLKASSTPPPPQPPTAPFDYWPALVLGLVSNLTVGDLFPLADIWRIALLNPKFSEWSAVKKGPQNPMNVLLSKALGSKDVPRNYLLTVLRMLSNAFSNTNLARECTTSMRNDLTAILVSSLLHENATVRTAAASLAFNVAAHFQKRRLERIESHGNIDPEEEDLDWELEIISALLEAIGRENASEDTVHRLTASLALLLRFSPFTRDLTPLMEVLRSRSVLTGKLQKGNTGGVTKVEIRKLITEVAEKLCP</sequence>
<evidence type="ECO:0000259" key="5">
    <source>
        <dbReference type="PROSITE" id="PS51396"/>
    </source>
</evidence>
<dbReference type="InterPro" id="IPR013535">
    <property type="entry name" value="PUL_dom"/>
</dbReference>
<dbReference type="Pfam" id="PF08324">
    <property type="entry name" value="PUL"/>
    <property type="match status" value="1"/>
</dbReference>
<evidence type="ECO:0000313" key="7">
    <source>
        <dbReference type="EMBL" id="KIO05993.1"/>
    </source>
</evidence>
<dbReference type="Pfam" id="PF00085">
    <property type="entry name" value="Thioredoxin"/>
    <property type="match status" value="1"/>
</dbReference>
<dbReference type="Proteomes" id="UP000054217">
    <property type="component" value="Unassembled WGS sequence"/>
</dbReference>
<dbReference type="CDD" id="cd02947">
    <property type="entry name" value="TRX_family"/>
    <property type="match status" value="1"/>
</dbReference>
<dbReference type="AlphaFoldDB" id="A0A0C3JAC5"/>
<gene>
    <name evidence="7" type="ORF">M404DRAFT_24772</name>
</gene>
<protein>
    <recommendedName>
        <fullName evidence="9">PPPDE domain-containing protein</fullName>
    </recommendedName>
</protein>
<dbReference type="OrthoDB" id="21221at2759"/>
<dbReference type="InParanoid" id="A0A0C3JAC5"/>
<evidence type="ECO:0000256" key="2">
    <source>
        <dbReference type="ARBA" id="ARBA00022670"/>
    </source>
</evidence>
<comment type="similarity">
    <text evidence="1">Belongs to the DeSI family.</text>
</comment>
<dbReference type="HOGENOM" id="CLU_033441_0_0_1"/>
<dbReference type="InterPro" id="IPR011989">
    <property type="entry name" value="ARM-like"/>
</dbReference>
<dbReference type="SUPFAM" id="SSF48371">
    <property type="entry name" value="ARM repeat"/>
    <property type="match status" value="1"/>
</dbReference>
<dbReference type="GO" id="GO:0006508">
    <property type="term" value="P:proteolysis"/>
    <property type="evidence" value="ECO:0007669"/>
    <property type="project" value="UniProtKB-KW"/>
</dbReference>
<dbReference type="GO" id="GO:0070646">
    <property type="term" value="P:protein modification by small protein removal"/>
    <property type="evidence" value="ECO:0007669"/>
    <property type="project" value="TreeGrafter"/>
</dbReference>
<evidence type="ECO:0000313" key="8">
    <source>
        <dbReference type="Proteomes" id="UP000054217"/>
    </source>
</evidence>
<dbReference type="PROSITE" id="PS51396">
    <property type="entry name" value="PUL"/>
    <property type="match status" value="1"/>
</dbReference>
<dbReference type="InterPro" id="IPR017937">
    <property type="entry name" value="Thioredoxin_CS"/>
</dbReference>
<dbReference type="SMART" id="SM01179">
    <property type="entry name" value="DUF862"/>
    <property type="match status" value="1"/>
</dbReference>
<feature type="domain" description="PUL" evidence="5">
    <location>
        <begin position="354"/>
        <end position="659"/>
    </location>
</feature>